<keyword evidence="1" id="KW-0812">Transmembrane</keyword>
<dbReference type="EMBL" id="JADULK010000001">
    <property type="protein sequence ID" value="MBH1928640.1"/>
    <property type="molecule type" value="Genomic_DNA"/>
</dbReference>
<evidence type="ECO:0000313" key="3">
    <source>
        <dbReference type="Proteomes" id="UP000624159"/>
    </source>
</evidence>
<evidence type="ECO:0000256" key="1">
    <source>
        <dbReference type="SAM" id="Phobius"/>
    </source>
</evidence>
<evidence type="ECO:0000313" key="2">
    <source>
        <dbReference type="EMBL" id="MBH1928640.1"/>
    </source>
</evidence>
<organism evidence="2 3">
    <name type="scientific">Serratia rubidaea</name>
    <name type="common">Serratia marinorubra</name>
    <dbReference type="NCBI Taxonomy" id="61652"/>
    <lineage>
        <taxon>Bacteria</taxon>
        <taxon>Pseudomonadati</taxon>
        <taxon>Pseudomonadota</taxon>
        <taxon>Gammaproteobacteria</taxon>
        <taxon>Enterobacterales</taxon>
        <taxon>Yersiniaceae</taxon>
        <taxon>Serratia</taxon>
    </lineage>
</organism>
<sequence length="393" mass="44231">MPIDLNKIPEKRSLPEPPNKLRWALIVILITLIAGGCSLYFWPKEVSTHSSWFWFSTLVAPFLTGSVCYAARLRYYENKRDAIIWWNQLHQERYDELVLYGQRAAGILGKAYMTPGICNKLAAALIQGNCMLQSHFSSRLQKTVISAQLAPPLNEVTQRGYQQRVAHFLSDVIKMLQPELSALTEPVSVRLRHDGTLDNVQMLAVWQRIFPAEYSGGEIDVIAEDDGLIWLDSWLDRSKAELLLSVEINLFLDAREHQAESVSAILLASPEWLATHNEELIARVHRPVMPWAESTWLEDTVRWGKLAAGEGFTLWRAQLNGGVLCGILQDMERAGYLPGIRNDYRLDELFGKPGTAVGNIVLLCAAEHAQTTGEAQWAIAQEISPHQVIVRPA</sequence>
<comment type="caution">
    <text evidence="2">The sequence shown here is derived from an EMBL/GenBank/DDBJ whole genome shotgun (WGS) entry which is preliminary data.</text>
</comment>
<dbReference type="Proteomes" id="UP000624159">
    <property type="component" value="Unassembled WGS sequence"/>
</dbReference>
<gene>
    <name evidence="2" type="ORF">I5U13_03025</name>
</gene>
<feature type="transmembrane region" description="Helical" evidence="1">
    <location>
        <begin position="21"/>
        <end position="41"/>
    </location>
</feature>
<keyword evidence="1" id="KW-0472">Membrane</keyword>
<keyword evidence="1" id="KW-1133">Transmembrane helix</keyword>
<accession>A0ABS0M940</accession>
<dbReference type="RefSeq" id="WP_197663039.1">
    <property type="nucleotide sequence ID" value="NZ_JADULK010000001.1"/>
</dbReference>
<feature type="transmembrane region" description="Helical" evidence="1">
    <location>
        <begin position="53"/>
        <end position="71"/>
    </location>
</feature>
<reference evidence="2 3" key="1">
    <citation type="submission" date="2020-11" db="EMBL/GenBank/DDBJ databases">
        <title>Enhanced detection system for hospital associated transmission using whole genome sequencing surveillance.</title>
        <authorList>
            <person name="Harrison L.H."/>
            <person name="Van Tyne D."/>
            <person name="Marsh J.W."/>
            <person name="Griffith M.P."/>
            <person name="Snyder D.J."/>
            <person name="Cooper V.S."/>
            <person name="Mustapha M."/>
        </authorList>
    </citation>
    <scope>NUCLEOTIDE SEQUENCE [LARGE SCALE GENOMIC DNA]</scope>
    <source>
        <strain evidence="2 3">SER00230</strain>
    </source>
</reference>
<evidence type="ECO:0008006" key="4">
    <source>
        <dbReference type="Google" id="ProtNLM"/>
    </source>
</evidence>
<proteinExistence type="predicted"/>
<name>A0ABS0M940_SERRU</name>
<protein>
    <recommendedName>
        <fullName evidence="4">Type VI secretion protein</fullName>
    </recommendedName>
</protein>
<keyword evidence="3" id="KW-1185">Reference proteome</keyword>